<dbReference type="RefSeq" id="WP_194701270.1">
    <property type="nucleotide sequence ID" value="NZ_JADKNH010000004.1"/>
</dbReference>
<comment type="caution">
    <text evidence="11">The sequence shown here is derived from an EMBL/GenBank/DDBJ whole genome shotgun (WGS) entry which is preliminary data.</text>
</comment>
<dbReference type="EMBL" id="JADKNH010000004">
    <property type="protein sequence ID" value="MBF4693037.1"/>
    <property type="molecule type" value="Genomic_DNA"/>
</dbReference>
<comment type="pathway">
    <text evidence="1">Amino-acid biosynthesis; L-phenylalanine biosynthesis; phenylpyruvate from prephenate: step 1/1.</text>
</comment>
<protein>
    <recommendedName>
        <fullName evidence="3">Prephenate dehydratase</fullName>
        <ecNumber evidence="2">4.2.1.51</ecNumber>
    </recommendedName>
</protein>
<keyword evidence="5" id="KW-0057">Aromatic amino acid biosynthesis</keyword>
<comment type="catalytic activity">
    <reaction evidence="8">
        <text>prephenate + H(+) = 3-phenylpyruvate + CO2 + H2O</text>
        <dbReference type="Rhea" id="RHEA:21648"/>
        <dbReference type="ChEBI" id="CHEBI:15377"/>
        <dbReference type="ChEBI" id="CHEBI:15378"/>
        <dbReference type="ChEBI" id="CHEBI:16526"/>
        <dbReference type="ChEBI" id="CHEBI:18005"/>
        <dbReference type="ChEBI" id="CHEBI:29934"/>
        <dbReference type="EC" id="4.2.1.51"/>
    </reaction>
</comment>
<evidence type="ECO:0000256" key="2">
    <source>
        <dbReference type="ARBA" id="ARBA00013147"/>
    </source>
</evidence>
<dbReference type="SUPFAM" id="SSF53850">
    <property type="entry name" value="Periplasmic binding protein-like II"/>
    <property type="match status" value="1"/>
</dbReference>
<keyword evidence="6" id="KW-0584">Phenylalanine biosynthesis</keyword>
<evidence type="ECO:0000256" key="7">
    <source>
        <dbReference type="ARBA" id="ARBA00023239"/>
    </source>
</evidence>
<evidence type="ECO:0000256" key="1">
    <source>
        <dbReference type="ARBA" id="ARBA00004741"/>
    </source>
</evidence>
<evidence type="ECO:0000313" key="12">
    <source>
        <dbReference type="Proteomes" id="UP000614200"/>
    </source>
</evidence>
<evidence type="ECO:0000259" key="10">
    <source>
        <dbReference type="PROSITE" id="PS51671"/>
    </source>
</evidence>
<feature type="domain" description="Prephenate dehydratase" evidence="9">
    <location>
        <begin position="3"/>
        <end position="179"/>
    </location>
</feature>
<keyword evidence="7 11" id="KW-0456">Lyase</keyword>
<evidence type="ECO:0000256" key="4">
    <source>
        <dbReference type="ARBA" id="ARBA00022605"/>
    </source>
</evidence>
<evidence type="ECO:0000256" key="5">
    <source>
        <dbReference type="ARBA" id="ARBA00023141"/>
    </source>
</evidence>
<keyword evidence="12" id="KW-1185">Reference proteome</keyword>
<keyword evidence="4" id="KW-0028">Amino-acid biosynthesis</keyword>
<evidence type="ECO:0000256" key="3">
    <source>
        <dbReference type="ARBA" id="ARBA00021872"/>
    </source>
</evidence>
<dbReference type="Pfam" id="PF00800">
    <property type="entry name" value="PDT"/>
    <property type="match status" value="1"/>
</dbReference>
<dbReference type="PANTHER" id="PTHR21022:SF19">
    <property type="entry name" value="PREPHENATE DEHYDRATASE-RELATED"/>
    <property type="match status" value="1"/>
</dbReference>
<dbReference type="PROSITE" id="PS00857">
    <property type="entry name" value="PREPHENATE_DEHYDR_1"/>
    <property type="match status" value="1"/>
</dbReference>
<gene>
    <name evidence="11" type="primary">pheA</name>
    <name evidence="11" type="ORF">ISU02_07890</name>
</gene>
<organism evidence="11 12">
    <name type="scientific">Fusibacter ferrireducens</name>
    <dbReference type="NCBI Taxonomy" id="2785058"/>
    <lineage>
        <taxon>Bacteria</taxon>
        <taxon>Bacillati</taxon>
        <taxon>Bacillota</taxon>
        <taxon>Clostridia</taxon>
        <taxon>Eubacteriales</taxon>
        <taxon>Eubacteriales Family XII. Incertae Sedis</taxon>
        <taxon>Fusibacter</taxon>
    </lineage>
</organism>
<dbReference type="InterPro" id="IPR002912">
    <property type="entry name" value="ACT_dom"/>
</dbReference>
<dbReference type="InterPro" id="IPR018528">
    <property type="entry name" value="Preph_deHydtase_CS"/>
</dbReference>
<reference evidence="11 12" key="1">
    <citation type="submission" date="2020-11" db="EMBL/GenBank/DDBJ databases">
        <title>Fusibacter basophilias sp. nov.</title>
        <authorList>
            <person name="Qiu D."/>
        </authorList>
    </citation>
    <scope>NUCLEOTIDE SEQUENCE [LARGE SCALE GENOMIC DNA]</scope>
    <source>
        <strain evidence="11 12">Q10-2</strain>
    </source>
</reference>
<feature type="domain" description="ACT" evidence="10">
    <location>
        <begin position="191"/>
        <end position="268"/>
    </location>
</feature>
<evidence type="ECO:0000256" key="8">
    <source>
        <dbReference type="ARBA" id="ARBA00047848"/>
    </source>
</evidence>
<dbReference type="EC" id="4.2.1.51" evidence="2"/>
<accession>A0ABR9ZRF9</accession>
<dbReference type="PANTHER" id="PTHR21022">
    <property type="entry name" value="PREPHENATE DEHYDRATASE P PROTEIN"/>
    <property type="match status" value="1"/>
</dbReference>
<dbReference type="NCBIfam" id="NF008865">
    <property type="entry name" value="PRK11898.1"/>
    <property type="match status" value="1"/>
</dbReference>
<dbReference type="PROSITE" id="PS51671">
    <property type="entry name" value="ACT"/>
    <property type="match status" value="1"/>
</dbReference>
<evidence type="ECO:0000256" key="6">
    <source>
        <dbReference type="ARBA" id="ARBA00023222"/>
    </source>
</evidence>
<evidence type="ECO:0000313" key="11">
    <source>
        <dbReference type="EMBL" id="MBF4693037.1"/>
    </source>
</evidence>
<proteinExistence type="predicted"/>
<sequence>MAKIALQGIEGSYSYEAMLQLYGPKPYTCYDTFEEVFESVITGQSQLGILPIENSSTGSISAVYDLLNQYDLQIVAETTLRIKHNLMATEPVQLSEIDVVYSHQQGFDQCQTFFKKYGDMHRIPFKNTALSAQKVAQEKKRNQAAVASTLAAKQFGLHIIEENINDQVNNFTRFIIVSKETVLNSKANKVSFQSVVSHTPGSLYKMLSCFETEHINLLKIESRPIRNKTWEYTFYIDFEGNLENEATLRVLDHIKHYSNAFKLLGNYKMGEPV</sequence>
<dbReference type="GO" id="GO:0004664">
    <property type="term" value="F:prephenate dehydratase activity"/>
    <property type="evidence" value="ECO:0007669"/>
    <property type="project" value="UniProtKB-EC"/>
</dbReference>
<name>A0ABR9ZRF9_9FIRM</name>
<dbReference type="Gene3D" id="3.30.70.260">
    <property type="match status" value="1"/>
</dbReference>
<dbReference type="Proteomes" id="UP000614200">
    <property type="component" value="Unassembled WGS sequence"/>
</dbReference>
<dbReference type="InterPro" id="IPR001086">
    <property type="entry name" value="Preph_deHydtase"/>
</dbReference>
<dbReference type="PROSITE" id="PS51171">
    <property type="entry name" value="PREPHENATE_DEHYDR_3"/>
    <property type="match status" value="1"/>
</dbReference>
<dbReference type="CDD" id="cd13631">
    <property type="entry name" value="PBP2_Ct-PDT_like"/>
    <property type="match status" value="1"/>
</dbReference>
<dbReference type="CDD" id="cd04905">
    <property type="entry name" value="ACT_CM-PDT"/>
    <property type="match status" value="1"/>
</dbReference>
<dbReference type="Gene3D" id="3.40.190.10">
    <property type="entry name" value="Periplasmic binding protein-like II"/>
    <property type="match status" value="2"/>
</dbReference>
<evidence type="ECO:0000259" key="9">
    <source>
        <dbReference type="PROSITE" id="PS51171"/>
    </source>
</evidence>
<dbReference type="InterPro" id="IPR045865">
    <property type="entry name" value="ACT-like_dom_sf"/>
</dbReference>
<dbReference type="SUPFAM" id="SSF55021">
    <property type="entry name" value="ACT-like"/>
    <property type="match status" value="1"/>
</dbReference>